<evidence type="ECO:0000259" key="8">
    <source>
        <dbReference type="SMART" id="SM00337"/>
    </source>
</evidence>
<evidence type="ECO:0000313" key="10">
    <source>
        <dbReference type="RefSeq" id="XP_028282117.1"/>
    </source>
</evidence>
<dbReference type="GO" id="GO:0042981">
    <property type="term" value="P:regulation of apoptotic process"/>
    <property type="evidence" value="ECO:0007669"/>
    <property type="project" value="InterPro"/>
</dbReference>
<feature type="region of interest" description="Disordered" evidence="7">
    <location>
        <begin position="27"/>
        <end position="99"/>
    </location>
</feature>
<dbReference type="PANTHER" id="PTHR11256:SF46">
    <property type="entry name" value="INDUCED MYELOID LEUKEMIA CELL DIFFERENTIATION PROTEIN MCL-1"/>
    <property type="match status" value="1"/>
</dbReference>
<dbReference type="RefSeq" id="XP_028282117.1">
    <property type="nucleotide sequence ID" value="XM_028426316.1"/>
</dbReference>
<dbReference type="GO" id="GO:0005634">
    <property type="term" value="C:nucleus"/>
    <property type="evidence" value="ECO:0007669"/>
    <property type="project" value="UniProtKB-SubCell"/>
</dbReference>
<dbReference type="InterPro" id="IPR013281">
    <property type="entry name" value="Apop_reg_Mc1"/>
</dbReference>
<dbReference type="GO" id="GO:0051400">
    <property type="term" value="F:BH domain binding"/>
    <property type="evidence" value="ECO:0007669"/>
    <property type="project" value="TreeGrafter"/>
</dbReference>
<proteinExistence type="inferred from homology"/>
<dbReference type="GO" id="GO:0001836">
    <property type="term" value="P:release of cytochrome c from mitochondria"/>
    <property type="evidence" value="ECO:0007669"/>
    <property type="project" value="TreeGrafter"/>
</dbReference>
<dbReference type="SMART" id="SM00337">
    <property type="entry name" value="BCL"/>
    <property type="match status" value="1"/>
</dbReference>
<keyword evidence="4" id="KW-0963">Cytoplasm</keyword>
<dbReference type="GO" id="GO:0008053">
    <property type="term" value="P:mitochondrial fusion"/>
    <property type="evidence" value="ECO:0007669"/>
    <property type="project" value="TreeGrafter"/>
</dbReference>
<dbReference type="InParanoid" id="A0A6P7JZP8"/>
<gene>
    <name evidence="10" type="primary">mcl1b</name>
</gene>
<evidence type="ECO:0000256" key="4">
    <source>
        <dbReference type="ARBA" id="ARBA00022490"/>
    </source>
</evidence>
<dbReference type="OrthoDB" id="8932147at2759"/>
<dbReference type="InterPro" id="IPR046371">
    <property type="entry name" value="Bcl-2_BH1-3"/>
</dbReference>
<dbReference type="GeneID" id="114449007"/>
<dbReference type="InterPro" id="IPR036834">
    <property type="entry name" value="Bcl-2-like_sf"/>
</dbReference>
<evidence type="ECO:0000256" key="3">
    <source>
        <dbReference type="ARBA" id="ARBA00009458"/>
    </source>
</evidence>
<sequence>MASLSTTTTRVALKNFQNGVMLSSQMHYGPADPSTTAMSSSIDSLRVSKRPTNLEVNSTNDFTAKKRLEDNDNIDDGSLPCTPELQSDSESDVSSCPAGDEVLDNDTRQIILRFLRDFTGLSKPRWIESKAQSTMRRVVEDLLEKHRMAYNGMINKLSLDDSANDVKFITSVAKNLFADGTTNWGRIASLVAFGALVCQHQRERGRDNCVELVGQEISTYLLSYQRDWLVKNNAWDGFVEFFRVADPESTVRNTLMAFAGVAGIGATLALLIRLCDAIWRSATSRNEESSLA</sequence>
<dbReference type="PANTHER" id="PTHR11256">
    <property type="entry name" value="BCL-2 RELATED"/>
    <property type="match status" value="1"/>
</dbReference>
<dbReference type="AlphaFoldDB" id="A0A6P7JZP8"/>
<dbReference type="GO" id="GO:0015267">
    <property type="term" value="F:channel activity"/>
    <property type="evidence" value="ECO:0007669"/>
    <property type="project" value="TreeGrafter"/>
</dbReference>
<dbReference type="PRINTS" id="PR01866">
    <property type="entry name" value="APOPREGMCL1"/>
</dbReference>
<evidence type="ECO:0000256" key="6">
    <source>
        <dbReference type="ARBA" id="ARBA00023242"/>
    </source>
</evidence>
<dbReference type="GO" id="GO:0008630">
    <property type="term" value="P:intrinsic apoptotic signaling pathway in response to DNA damage"/>
    <property type="evidence" value="ECO:0007669"/>
    <property type="project" value="TreeGrafter"/>
</dbReference>
<dbReference type="PRINTS" id="PR01862">
    <property type="entry name" value="BCL2FAMILY"/>
</dbReference>
<evidence type="ECO:0000256" key="5">
    <source>
        <dbReference type="ARBA" id="ARBA00022703"/>
    </source>
</evidence>
<feature type="domain" description="Bcl-2 Bcl-2 homology region 1-3" evidence="8">
    <location>
        <begin position="135"/>
        <end position="235"/>
    </location>
</feature>
<dbReference type="InterPro" id="IPR002475">
    <property type="entry name" value="Bcl2-like"/>
</dbReference>
<evidence type="ECO:0000256" key="7">
    <source>
        <dbReference type="SAM" id="MobiDB-lite"/>
    </source>
</evidence>
<comment type="similarity">
    <text evidence="3">Belongs to the Bcl-2 family.</text>
</comment>
<dbReference type="PROSITE" id="PS50062">
    <property type="entry name" value="BCL2_FAMILY"/>
    <property type="match status" value="1"/>
</dbReference>
<dbReference type="Proteomes" id="UP000515145">
    <property type="component" value="Chromosome 16"/>
</dbReference>
<dbReference type="Pfam" id="PF00452">
    <property type="entry name" value="Bcl-2"/>
    <property type="match status" value="1"/>
</dbReference>
<keyword evidence="9" id="KW-1185">Reference proteome</keyword>
<dbReference type="CTD" id="373102"/>
<reference evidence="10" key="1">
    <citation type="submission" date="2025-08" db="UniProtKB">
        <authorList>
            <consortium name="RefSeq"/>
        </authorList>
    </citation>
    <scope>IDENTIFICATION</scope>
</reference>
<evidence type="ECO:0000313" key="9">
    <source>
        <dbReference type="Proteomes" id="UP000515145"/>
    </source>
</evidence>
<dbReference type="GO" id="GO:0005741">
    <property type="term" value="C:mitochondrial outer membrane"/>
    <property type="evidence" value="ECO:0007669"/>
    <property type="project" value="TreeGrafter"/>
</dbReference>
<dbReference type="Gene3D" id="1.10.437.10">
    <property type="entry name" value="Blc2-like"/>
    <property type="match status" value="1"/>
</dbReference>
<keyword evidence="6" id="KW-0539">Nucleus</keyword>
<dbReference type="GO" id="GO:0097192">
    <property type="term" value="P:extrinsic apoptotic signaling pathway in absence of ligand"/>
    <property type="evidence" value="ECO:0007669"/>
    <property type="project" value="TreeGrafter"/>
</dbReference>
<dbReference type="CDD" id="cd06845">
    <property type="entry name" value="Bcl-2_like"/>
    <property type="match status" value="1"/>
</dbReference>
<dbReference type="SUPFAM" id="SSF56854">
    <property type="entry name" value="Bcl-2 inhibitors of programmed cell death"/>
    <property type="match status" value="1"/>
</dbReference>
<comment type="subcellular location">
    <subcellularLocation>
        <location evidence="2">Cytoplasm</location>
    </subcellularLocation>
    <subcellularLocation>
        <location evidence="1">Nucleus</location>
    </subcellularLocation>
</comment>
<feature type="compositionally biased region" description="Polar residues" evidence="7">
    <location>
        <begin position="84"/>
        <end position="94"/>
    </location>
</feature>
<dbReference type="FunFam" id="1.10.437.10:FF:000017">
    <property type="entry name" value="MCL1, BCL2 family apoptosis regulator"/>
    <property type="match status" value="1"/>
</dbReference>
<dbReference type="InterPro" id="IPR026298">
    <property type="entry name" value="Bcl-2_fam"/>
</dbReference>
<evidence type="ECO:0000256" key="2">
    <source>
        <dbReference type="ARBA" id="ARBA00004496"/>
    </source>
</evidence>
<keyword evidence="5" id="KW-0053">Apoptosis</keyword>
<feature type="compositionally biased region" description="Polar residues" evidence="7">
    <location>
        <begin position="33"/>
        <end position="43"/>
    </location>
</feature>
<accession>A0A6P7JZP8</accession>
<protein>
    <submittedName>
        <fullName evidence="10">Induced myeloid leukemia cell differentiation protein Mcl-1b</fullName>
    </submittedName>
</protein>
<feature type="compositionally biased region" description="Polar residues" evidence="7">
    <location>
        <begin position="50"/>
        <end position="62"/>
    </location>
</feature>
<evidence type="ECO:0000256" key="1">
    <source>
        <dbReference type="ARBA" id="ARBA00004123"/>
    </source>
</evidence>
<organism evidence="9 10">
    <name type="scientific">Parambassis ranga</name>
    <name type="common">Indian glassy fish</name>
    <dbReference type="NCBI Taxonomy" id="210632"/>
    <lineage>
        <taxon>Eukaryota</taxon>
        <taxon>Metazoa</taxon>
        <taxon>Chordata</taxon>
        <taxon>Craniata</taxon>
        <taxon>Vertebrata</taxon>
        <taxon>Euteleostomi</taxon>
        <taxon>Actinopterygii</taxon>
        <taxon>Neopterygii</taxon>
        <taxon>Teleostei</taxon>
        <taxon>Neoteleostei</taxon>
        <taxon>Acanthomorphata</taxon>
        <taxon>Ovalentaria</taxon>
        <taxon>Ambassidae</taxon>
        <taxon>Parambassis</taxon>
    </lineage>
</organism>
<name>A0A6P7JZP8_9TELE</name>